<sequence>MSIENESNEFLASKLHHNNFSSSLVAKTAESELLRRAVDGDSQAAKVLMQRKKEVEQQKQISSNKSDKVFISWTMTLKRH</sequence>
<evidence type="ECO:0000313" key="2">
    <source>
        <dbReference type="Proteomes" id="UP000051820"/>
    </source>
</evidence>
<gene>
    <name evidence="1" type="ORF">FD16_GL000804</name>
</gene>
<dbReference type="AlphaFoldDB" id="A0A0R1W664"/>
<organism evidence="1 2">
    <name type="scientific">Paucilactobacillus suebicus DSM 5007 = KCTC 3549</name>
    <dbReference type="NCBI Taxonomy" id="1423807"/>
    <lineage>
        <taxon>Bacteria</taxon>
        <taxon>Bacillati</taxon>
        <taxon>Bacillota</taxon>
        <taxon>Bacilli</taxon>
        <taxon>Lactobacillales</taxon>
        <taxon>Lactobacillaceae</taxon>
        <taxon>Paucilactobacillus</taxon>
    </lineage>
</organism>
<dbReference type="STRING" id="1423807.FD16_GL000804"/>
<dbReference type="Proteomes" id="UP000051820">
    <property type="component" value="Unassembled WGS sequence"/>
</dbReference>
<proteinExistence type="predicted"/>
<name>A0A0R1W664_9LACO</name>
<accession>A0A0R1W664</accession>
<keyword evidence="2" id="KW-1185">Reference proteome</keyword>
<dbReference type="PATRIC" id="fig|1423807.3.peg.816"/>
<evidence type="ECO:0000313" key="1">
    <source>
        <dbReference type="EMBL" id="KRM13329.1"/>
    </source>
</evidence>
<reference evidence="1 2" key="1">
    <citation type="journal article" date="2015" name="Genome Announc.">
        <title>Expanding the biotechnology potential of lactobacilli through comparative genomics of 213 strains and associated genera.</title>
        <authorList>
            <person name="Sun Z."/>
            <person name="Harris H.M."/>
            <person name="McCann A."/>
            <person name="Guo C."/>
            <person name="Argimon S."/>
            <person name="Zhang W."/>
            <person name="Yang X."/>
            <person name="Jeffery I.B."/>
            <person name="Cooney J.C."/>
            <person name="Kagawa T.F."/>
            <person name="Liu W."/>
            <person name="Song Y."/>
            <person name="Salvetti E."/>
            <person name="Wrobel A."/>
            <person name="Rasinkangas P."/>
            <person name="Parkhill J."/>
            <person name="Rea M.C."/>
            <person name="O'Sullivan O."/>
            <person name="Ritari J."/>
            <person name="Douillard F.P."/>
            <person name="Paul Ross R."/>
            <person name="Yang R."/>
            <person name="Briner A.E."/>
            <person name="Felis G.E."/>
            <person name="de Vos W.M."/>
            <person name="Barrangou R."/>
            <person name="Klaenhammer T.R."/>
            <person name="Caufield P.W."/>
            <person name="Cui Y."/>
            <person name="Zhang H."/>
            <person name="O'Toole P.W."/>
        </authorList>
    </citation>
    <scope>NUCLEOTIDE SEQUENCE [LARGE SCALE GENOMIC DNA]</scope>
    <source>
        <strain evidence="1 2">DSM 5007</strain>
    </source>
</reference>
<dbReference type="RefSeq" id="WP_010621671.1">
    <property type="nucleotide sequence ID" value="NZ_AZGF01000002.1"/>
</dbReference>
<comment type="caution">
    <text evidence="1">The sequence shown here is derived from an EMBL/GenBank/DDBJ whole genome shotgun (WGS) entry which is preliminary data.</text>
</comment>
<protein>
    <submittedName>
        <fullName evidence="1">Uncharacterized protein</fullName>
    </submittedName>
</protein>
<dbReference type="EMBL" id="AZGF01000002">
    <property type="protein sequence ID" value="KRM13329.1"/>
    <property type="molecule type" value="Genomic_DNA"/>
</dbReference>